<evidence type="ECO:0000313" key="6">
    <source>
        <dbReference type="EMBL" id="TGN40256.1"/>
    </source>
</evidence>
<keyword evidence="4" id="KW-0812">Transmembrane</keyword>
<dbReference type="RefSeq" id="WP_135802918.1">
    <property type="nucleotide sequence ID" value="NZ_SRPF01000002.1"/>
</dbReference>
<feature type="domain" description="GGDEF" evidence="5">
    <location>
        <begin position="246"/>
        <end position="381"/>
    </location>
</feature>
<evidence type="ECO:0000313" key="7">
    <source>
        <dbReference type="Proteomes" id="UP000298325"/>
    </source>
</evidence>
<comment type="catalytic activity">
    <reaction evidence="3">
        <text>2 GTP = 3',3'-c-di-GMP + 2 diphosphate</text>
        <dbReference type="Rhea" id="RHEA:24898"/>
        <dbReference type="ChEBI" id="CHEBI:33019"/>
        <dbReference type="ChEBI" id="CHEBI:37565"/>
        <dbReference type="ChEBI" id="CHEBI:58805"/>
        <dbReference type="EC" id="2.7.7.65"/>
    </reaction>
</comment>
<evidence type="ECO:0000259" key="5">
    <source>
        <dbReference type="PROSITE" id="PS50887"/>
    </source>
</evidence>
<comment type="cofactor">
    <cofactor evidence="1">
        <name>Mg(2+)</name>
        <dbReference type="ChEBI" id="CHEBI:18420"/>
    </cofactor>
</comment>
<dbReference type="Proteomes" id="UP000298325">
    <property type="component" value="Unassembled WGS sequence"/>
</dbReference>
<dbReference type="EMBL" id="SRPF01000002">
    <property type="protein sequence ID" value="TGN40256.1"/>
    <property type="molecule type" value="Genomic_DNA"/>
</dbReference>
<evidence type="ECO:0000256" key="1">
    <source>
        <dbReference type="ARBA" id="ARBA00001946"/>
    </source>
</evidence>
<dbReference type="InterPro" id="IPR050469">
    <property type="entry name" value="Diguanylate_Cyclase"/>
</dbReference>
<dbReference type="InterPro" id="IPR029787">
    <property type="entry name" value="Nucleotide_cyclase"/>
</dbReference>
<dbReference type="CDD" id="cd01949">
    <property type="entry name" value="GGDEF"/>
    <property type="match status" value="1"/>
</dbReference>
<feature type="transmembrane region" description="Helical" evidence="4">
    <location>
        <begin position="137"/>
        <end position="158"/>
    </location>
</feature>
<feature type="transmembrane region" description="Helical" evidence="4">
    <location>
        <begin position="85"/>
        <end position="106"/>
    </location>
</feature>
<gene>
    <name evidence="6" type="ORF">E5Q11_08210</name>
</gene>
<dbReference type="GO" id="GO:1902201">
    <property type="term" value="P:negative regulation of bacterial-type flagellum-dependent cell motility"/>
    <property type="evidence" value="ECO:0007669"/>
    <property type="project" value="TreeGrafter"/>
</dbReference>
<keyword evidence="4" id="KW-0472">Membrane</keyword>
<dbReference type="OrthoDB" id="9812260at2"/>
<dbReference type="GO" id="GO:0052621">
    <property type="term" value="F:diguanylate cyclase activity"/>
    <property type="evidence" value="ECO:0007669"/>
    <property type="project" value="UniProtKB-EC"/>
</dbReference>
<protein>
    <recommendedName>
        <fullName evidence="2">diguanylate cyclase</fullName>
        <ecNumber evidence="2">2.7.7.65</ecNumber>
    </recommendedName>
</protein>
<dbReference type="SUPFAM" id="SSF55073">
    <property type="entry name" value="Nucleotide cyclase"/>
    <property type="match status" value="1"/>
</dbReference>
<evidence type="ECO:0000256" key="4">
    <source>
        <dbReference type="SAM" id="Phobius"/>
    </source>
</evidence>
<dbReference type="FunFam" id="3.30.70.270:FF:000001">
    <property type="entry name" value="Diguanylate cyclase domain protein"/>
    <property type="match status" value="1"/>
</dbReference>
<dbReference type="PANTHER" id="PTHR45138">
    <property type="entry name" value="REGULATORY COMPONENTS OF SENSORY TRANSDUCTION SYSTEM"/>
    <property type="match status" value="1"/>
</dbReference>
<dbReference type="GO" id="GO:0005886">
    <property type="term" value="C:plasma membrane"/>
    <property type="evidence" value="ECO:0007669"/>
    <property type="project" value="TreeGrafter"/>
</dbReference>
<dbReference type="AlphaFoldDB" id="A0A4Z1C9X3"/>
<feature type="transmembrane region" description="Helical" evidence="4">
    <location>
        <begin position="112"/>
        <end position="130"/>
    </location>
</feature>
<dbReference type="InterPro" id="IPR043128">
    <property type="entry name" value="Rev_trsase/Diguanyl_cyclase"/>
</dbReference>
<dbReference type="PANTHER" id="PTHR45138:SF9">
    <property type="entry name" value="DIGUANYLATE CYCLASE DGCM-RELATED"/>
    <property type="match status" value="1"/>
</dbReference>
<dbReference type="InterPro" id="IPR000160">
    <property type="entry name" value="GGDEF_dom"/>
</dbReference>
<dbReference type="SMART" id="SM00267">
    <property type="entry name" value="GGDEF"/>
    <property type="match status" value="1"/>
</dbReference>
<evidence type="ECO:0000256" key="3">
    <source>
        <dbReference type="ARBA" id="ARBA00034247"/>
    </source>
</evidence>
<keyword evidence="4" id="KW-1133">Transmembrane helix</keyword>
<organism evidence="6 7">
    <name type="scientific">Marinobacter confluentis</name>
    <dbReference type="NCBI Taxonomy" id="1697557"/>
    <lineage>
        <taxon>Bacteria</taxon>
        <taxon>Pseudomonadati</taxon>
        <taxon>Pseudomonadota</taxon>
        <taxon>Gammaproteobacteria</taxon>
        <taxon>Pseudomonadales</taxon>
        <taxon>Marinobacteraceae</taxon>
        <taxon>Marinobacter</taxon>
    </lineage>
</organism>
<dbReference type="Gene3D" id="3.30.70.270">
    <property type="match status" value="1"/>
</dbReference>
<sequence>MNNDAFKQKLDYQLLDSLVKQTPIVIAGHAIVALINIALFWNTVSLAFVLAWATFVLITVLSRWAMKNHYQTNWQLRSPGYWRRLFAVSSLMLGLVWCIWSLYVGSAIGFDGLGLSILAITASGLVSGAVASTSSSLLSYVLFTGPTLLPLSVALLMIDQTQLQGIGALMVLFFIITLRQVLQIHSVLKQSITNGLELEEAKEQTERLAQELYEQSTMDALTSVTNRRGFDEALNDEWQRARRSGLPLTLLMIDADCFKAYNDSLGHPAGDECLKQLAATLRSRIKRAGETIARYGGEEFAVLLPNTTASEGVEVAEIIRKGVFERNIPHPASHVSDRVTVSAGVHCVSPDQMESSQTLIELADQALYQAKADGRNCVRKA</sequence>
<reference evidence="6 7" key="1">
    <citation type="submission" date="2019-04" db="EMBL/GenBank/DDBJ databases">
        <authorList>
            <person name="Park S."/>
            <person name="Yoon J.-H."/>
        </authorList>
    </citation>
    <scope>NUCLEOTIDE SEQUENCE [LARGE SCALE GENOMIC DNA]</scope>
    <source>
        <strain evidence="6 7">HJM-18</strain>
    </source>
</reference>
<accession>A0A4Z1C9X3</accession>
<dbReference type="Pfam" id="PF00990">
    <property type="entry name" value="GGDEF"/>
    <property type="match status" value="1"/>
</dbReference>
<keyword evidence="7" id="KW-1185">Reference proteome</keyword>
<evidence type="ECO:0000256" key="2">
    <source>
        <dbReference type="ARBA" id="ARBA00012528"/>
    </source>
</evidence>
<name>A0A4Z1C9X3_9GAMM</name>
<comment type="caution">
    <text evidence="6">The sequence shown here is derived from an EMBL/GenBank/DDBJ whole genome shotgun (WGS) entry which is preliminary data.</text>
</comment>
<dbReference type="PROSITE" id="PS50887">
    <property type="entry name" value="GGDEF"/>
    <property type="match status" value="1"/>
</dbReference>
<dbReference type="EC" id="2.7.7.65" evidence="2"/>
<dbReference type="NCBIfam" id="TIGR00254">
    <property type="entry name" value="GGDEF"/>
    <property type="match status" value="1"/>
</dbReference>
<feature type="transmembrane region" description="Helical" evidence="4">
    <location>
        <begin position="164"/>
        <end position="182"/>
    </location>
</feature>
<proteinExistence type="predicted"/>
<dbReference type="GO" id="GO:0043709">
    <property type="term" value="P:cell adhesion involved in single-species biofilm formation"/>
    <property type="evidence" value="ECO:0007669"/>
    <property type="project" value="TreeGrafter"/>
</dbReference>
<feature type="transmembrane region" description="Helical" evidence="4">
    <location>
        <begin position="47"/>
        <end position="65"/>
    </location>
</feature>